<dbReference type="AlphaFoldDB" id="A0A0R1IZB9"/>
<dbReference type="EMBL" id="AZDG01000013">
    <property type="protein sequence ID" value="KRK64328.1"/>
    <property type="molecule type" value="Genomic_DNA"/>
</dbReference>
<dbReference type="PATRIC" id="fig|1423811.3.peg.497"/>
<evidence type="ECO:0000313" key="2">
    <source>
        <dbReference type="Proteomes" id="UP000050929"/>
    </source>
</evidence>
<dbReference type="Gene3D" id="2.20.28.30">
    <property type="entry name" value="RNA polymerase ii, chain L"/>
    <property type="match status" value="1"/>
</dbReference>
<keyword evidence="2" id="KW-1185">Reference proteome</keyword>
<accession>A0A0R1IZB9</accession>
<protein>
    <submittedName>
        <fullName evidence="1">Uncharacterized protein</fullName>
    </submittedName>
</protein>
<dbReference type="Proteomes" id="UP000050929">
    <property type="component" value="Unassembled WGS sequence"/>
</dbReference>
<dbReference type="RefSeq" id="WP_057766048.1">
    <property type="nucleotide sequence ID" value="NZ_AZDG01000013.1"/>
</dbReference>
<organism evidence="1 2">
    <name type="scientific">Companilactobacillus tucceti DSM 20183</name>
    <dbReference type="NCBI Taxonomy" id="1423811"/>
    <lineage>
        <taxon>Bacteria</taxon>
        <taxon>Bacillati</taxon>
        <taxon>Bacillota</taxon>
        <taxon>Bacilli</taxon>
        <taxon>Lactobacillales</taxon>
        <taxon>Lactobacillaceae</taxon>
        <taxon>Companilactobacillus</taxon>
    </lineage>
</organism>
<evidence type="ECO:0000313" key="1">
    <source>
        <dbReference type="EMBL" id="KRK64328.1"/>
    </source>
</evidence>
<dbReference type="OrthoDB" id="3182597at2"/>
<name>A0A0R1IZB9_9LACO</name>
<comment type="caution">
    <text evidence="1">The sequence shown here is derived from an EMBL/GenBank/DDBJ whole genome shotgun (WGS) entry which is preliminary data.</text>
</comment>
<gene>
    <name evidence="1" type="ORF">FC72_GL000494</name>
</gene>
<reference evidence="1 2" key="1">
    <citation type="journal article" date="2015" name="Genome Announc.">
        <title>Expanding the biotechnology potential of lactobacilli through comparative genomics of 213 strains and associated genera.</title>
        <authorList>
            <person name="Sun Z."/>
            <person name="Harris H.M."/>
            <person name="McCann A."/>
            <person name="Guo C."/>
            <person name="Argimon S."/>
            <person name="Zhang W."/>
            <person name="Yang X."/>
            <person name="Jeffery I.B."/>
            <person name="Cooney J.C."/>
            <person name="Kagawa T.F."/>
            <person name="Liu W."/>
            <person name="Song Y."/>
            <person name="Salvetti E."/>
            <person name="Wrobel A."/>
            <person name="Rasinkangas P."/>
            <person name="Parkhill J."/>
            <person name="Rea M.C."/>
            <person name="O'Sullivan O."/>
            <person name="Ritari J."/>
            <person name="Douillard F.P."/>
            <person name="Paul Ross R."/>
            <person name="Yang R."/>
            <person name="Briner A.E."/>
            <person name="Felis G.E."/>
            <person name="de Vos W.M."/>
            <person name="Barrangou R."/>
            <person name="Klaenhammer T.R."/>
            <person name="Caufield P.W."/>
            <person name="Cui Y."/>
            <person name="Zhang H."/>
            <person name="O'Toole P.W."/>
        </authorList>
    </citation>
    <scope>NUCLEOTIDE SEQUENCE [LARGE SCALE GENOMIC DNA]</scope>
    <source>
        <strain evidence="1 2">DSM 20183</strain>
    </source>
</reference>
<proteinExistence type="predicted"/>
<sequence>MSKSGINFSGLKKFEKSIKNLDTEQVFLDGLKRAHNEFECVNCGKKFEVHSPQFECPQCHTTYDYKIKKN</sequence>